<gene>
    <name evidence="1" type="ORF">GRI72_11400</name>
</gene>
<evidence type="ECO:0000313" key="1">
    <source>
        <dbReference type="EMBL" id="MXO69429.1"/>
    </source>
</evidence>
<dbReference type="PANTHER" id="PTHR36922:SF1">
    <property type="entry name" value="DUF1993 DOMAIN-CONTAINING PROTEIN"/>
    <property type="match status" value="1"/>
</dbReference>
<dbReference type="PANTHER" id="PTHR36922">
    <property type="entry name" value="BLL2446 PROTEIN"/>
    <property type="match status" value="1"/>
</dbReference>
<dbReference type="Gene3D" id="1.20.120.450">
    <property type="entry name" value="dinb family like domain"/>
    <property type="match status" value="1"/>
</dbReference>
<dbReference type="Proteomes" id="UP000444401">
    <property type="component" value="Unassembled WGS sequence"/>
</dbReference>
<protein>
    <submittedName>
        <fullName evidence="1">DUF1993 family protein</fullName>
    </submittedName>
</protein>
<dbReference type="SUPFAM" id="SSF109854">
    <property type="entry name" value="DinB/YfiT-like putative metalloenzymes"/>
    <property type="match status" value="1"/>
</dbReference>
<accession>A0ABW9UX69</accession>
<reference evidence="1 2" key="1">
    <citation type="submission" date="2019-12" db="EMBL/GenBank/DDBJ databases">
        <title>Genomic-based taxomic classification of the family Erythrobacteraceae.</title>
        <authorList>
            <person name="Xu L."/>
        </authorList>
    </citation>
    <scope>NUCLEOTIDE SEQUENCE [LARGE SCALE GENOMIC DNA]</scope>
    <source>
        <strain evidence="1 2">H32</strain>
    </source>
</reference>
<proteinExistence type="predicted"/>
<dbReference type="Pfam" id="PF09351">
    <property type="entry name" value="DUF1993"/>
    <property type="match status" value="1"/>
</dbReference>
<comment type="caution">
    <text evidence="1">The sequence shown here is derived from an EMBL/GenBank/DDBJ whole genome shotgun (WGS) entry which is preliminary data.</text>
</comment>
<dbReference type="RefSeq" id="WP_160734050.1">
    <property type="nucleotide sequence ID" value="NZ_WTYO01000005.1"/>
</dbReference>
<name>A0ABW9UX69_9SPHN</name>
<sequence length="188" mass="20626">MTPAGFLVPTYVQMLTALASWLDKAQAQAQAPEQADALLSARLAPDMFPLSTQVRFACVQAQEGLFRLRDEAFPPALTELLDEGRNAGEAPGTMAQARTRIEETLSLVRSLSGDLDGGPDRAVAHELPTGMIFDLTLDQYVRDWAIGQFYFHVMTAYAILRHRGIELGKADYVAHMFAYLRPGTAPQG</sequence>
<keyword evidence="2" id="KW-1185">Reference proteome</keyword>
<organism evidence="1 2">
    <name type="scientific">Pelagerythrobacter marinus</name>
    <dbReference type="NCBI Taxonomy" id="538382"/>
    <lineage>
        <taxon>Bacteria</taxon>
        <taxon>Pseudomonadati</taxon>
        <taxon>Pseudomonadota</taxon>
        <taxon>Alphaproteobacteria</taxon>
        <taxon>Sphingomonadales</taxon>
        <taxon>Erythrobacteraceae</taxon>
        <taxon>Pelagerythrobacter</taxon>
    </lineage>
</organism>
<dbReference type="InterPro" id="IPR034660">
    <property type="entry name" value="DinB/YfiT-like"/>
</dbReference>
<dbReference type="EMBL" id="WTYO01000005">
    <property type="protein sequence ID" value="MXO69429.1"/>
    <property type="molecule type" value="Genomic_DNA"/>
</dbReference>
<evidence type="ECO:0000313" key="2">
    <source>
        <dbReference type="Proteomes" id="UP000444401"/>
    </source>
</evidence>
<dbReference type="InterPro" id="IPR018531">
    <property type="entry name" value="DUF1993"/>
</dbReference>